<evidence type="ECO:0000313" key="14">
    <source>
        <dbReference type="EMBL" id="VUZ48941.1"/>
    </source>
</evidence>
<dbReference type="AlphaFoldDB" id="A0A564YNU0"/>
<gene>
    <name evidence="14" type="ORF">WMSIL1_LOCUS8136</name>
</gene>
<keyword evidence="9" id="KW-1015">Disulfide bond</keyword>
<dbReference type="PANTHER" id="PTHR24543:SF291">
    <property type="entry name" value="SMOKE ALARM, ISOFORM D"/>
    <property type="match status" value="1"/>
</dbReference>
<keyword evidence="8 12" id="KW-0472">Membrane</keyword>
<evidence type="ECO:0000313" key="15">
    <source>
        <dbReference type="Proteomes" id="UP000321570"/>
    </source>
</evidence>
<feature type="compositionally biased region" description="Polar residues" evidence="11">
    <location>
        <begin position="669"/>
        <end position="685"/>
    </location>
</feature>
<dbReference type="PANTHER" id="PTHR24543">
    <property type="entry name" value="MULTICOPPER OXIDASE-RELATED"/>
    <property type="match status" value="1"/>
</dbReference>
<protein>
    <recommendedName>
        <fullName evidence="13">F5/8 type C domain-containing protein</fullName>
    </recommendedName>
</protein>
<evidence type="ECO:0000256" key="5">
    <source>
        <dbReference type="ARBA" id="ARBA00022741"/>
    </source>
</evidence>
<evidence type="ECO:0000256" key="8">
    <source>
        <dbReference type="ARBA" id="ARBA00023136"/>
    </source>
</evidence>
<evidence type="ECO:0000256" key="1">
    <source>
        <dbReference type="ARBA" id="ARBA00004251"/>
    </source>
</evidence>
<accession>A0A564YNU0</accession>
<evidence type="ECO:0000256" key="10">
    <source>
        <dbReference type="ARBA" id="ARBA00023180"/>
    </source>
</evidence>
<dbReference type="Proteomes" id="UP000321570">
    <property type="component" value="Unassembled WGS sequence"/>
</dbReference>
<sequence length="836" mass="90183">MWIFGMKYLKTCALCLSVFLVIVMLLATQSVGAALLSQKMANTVNSYQTPSSYSASSSLENFGPNEASGIVFDSKGDDSSRAWCPRSSIKDDAREWLQLEFDGLKVIDLLITWGLSSKKNHFVPYFFLRYERGDGHWHDFISHNGTRIITANHDHTNPKTITLSPPITARRIRIVPYRRDSSQFMCLKLSVLGYNFDESLVSYEIPEGDVYRSGSFWASLNDSSYDGVRHYSKWDAAKRNRLSGGLGVLVDRQIYAGGEIGKALVEPFSLRTSPYESHQTVSGLVGWFCRSGLPLSVVLPRCKSRNVTLLFTFNSVRQFTELRIHALNSFKENIAVFREALVQFSIGGQFFDHYAPSVHHVHPFNVSSTQPTWVVIPLHGRVGRFVRISLTFQSDWIILSEVVFNSTLITMEVDEEKIGDASLTPALSVMATPKPTVFGDLMANPANETNHRKGGSTPVPIPQPKSSGEGQTDLSLIIGCVCVVGLVLVVSIFVFVLCRMCHSGSRGNRALLGKVPMERGSDAGDCSGSNSNSGRKTKALDANNGMVSGGGGGDGRFTTFGGPGAFCLANTMAAGEIPSPNIPVDMYSAFNGNDGMLQTLHLMQQQQQQQQTASGYDSTLRPLLQNFSAAGFATLGSNGAPPSMFQIPPPPPPPPDQPLPPLPPITPSSGTSGTQQHHQRPSSTINSYAASSAVSIFANGGNGATMITSTHTDGSMAEYASASLISGQGGYSMRPSSIHGGNSGLLFTSQPNAYPSVQTSSGQDVFLQPTTMLVGTSLANGNMMNTNGVFPVMVSCSSSFGDGVVPSFSNLPSHSKNGLFDTLKSIDTLPPHEEMR</sequence>
<feature type="region of interest" description="Disordered" evidence="11">
    <location>
        <begin position="442"/>
        <end position="467"/>
    </location>
</feature>
<keyword evidence="3 12" id="KW-0812">Transmembrane</keyword>
<name>A0A564YNU0_HYMDI</name>
<evidence type="ECO:0000256" key="3">
    <source>
        <dbReference type="ARBA" id="ARBA00022692"/>
    </source>
</evidence>
<evidence type="ECO:0000259" key="13">
    <source>
        <dbReference type="PROSITE" id="PS50022"/>
    </source>
</evidence>
<dbReference type="Pfam" id="PF21114">
    <property type="entry name" value="DDR1-2_DS-like"/>
    <property type="match status" value="1"/>
</dbReference>
<feature type="region of interest" description="Disordered" evidence="11">
    <location>
        <begin position="521"/>
        <end position="544"/>
    </location>
</feature>
<dbReference type="GO" id="GO:0005524">
    <property type="term" value="F:ATP binding"/>
    <property type="evidence" value="ECO:0007669"/>
    <property type="project" value="UniProtKB-KW"/>
</dbReference>
<dbReference type="PROSITE" id="PS50022">
    <property type="entry name" value="FA58C_3"/>
    <property type="match status" value="1"/>
</dbReference>
<comment type="subcellular location">
    <subcellularLocation>
        <location evidence="1">Cell membrane</location>
        <topology evidence="1">Single-pass type I membrane protein</topology>
    </subcellularLocation>
</comment>
<evidence type="ECO:0000256" key="11">
    <source>
        <dbReference type="SAM" id="MobiDB-lite"/>
    </source>
</evidence>
<keyword evidence="10" id="KW-0325">Glycoprotein</keyword>
<keyword evidence="4" id="KW-0732">Signal</keyword>
<evidence type="ECO:0000256" key="9">
    <source>
        <dbReference type="ARBA" id="ARBA00023157"/>
    </source>
</evidence>
<evidence type="ECO:0000256" key="2">
    <source>
        <dbReference type="ARBA" id="ARBA00022475"/>
    </source>
</evidence>
<dbReference type="EMBL" id="CABIJS010000321">
    <property type="protein sequence ID" value="VUZ48941.1"/>
    <property type="molecule type" value="Genomic_DNA"/>
</dbReference>
<feature type="domain" description="F5/8 type C" evidence="13">
    <location>
        <begin position="28"/>
        <end position="194"/>
    </location>
</feature>
<evidence type="ECO:0000256" key="4">
    <source>
        <dbReference type="ARBA" id="ARBA00022729"/>
    </source>
</evidence>
<feature type="region of interest" description="Disordered" evidence="11">
    <location>
        <begin position="638"/>
        <end position="685"/>
    </location>
</feature>
<dbReference type="Pfam" id="PF00754">
    <property type="entry name" value="F5_F8_type_C"/>
    <property type="match status" value="1"/>
</dbReference>
<reference evidence="14 15" key="1">
    <citation type="submission" date="2019-07" db="EMBL/GenBank/DDBJ databases">
        <authorList>
            <person name="Jastrzebski P J."/>
            <person name="Paukszto L."/>
            <person name="Jastrzebski P J."/>
        </authorList>
    </citation>
    <scope>NUCLEOTIDE SEQUENCE [LARGE SCALE GENOMIC DNA]</scope>
    <source>
        <strain evidence="14 15">WMS-il1</strain>
    </source>
</reference>
<dbReference type="Gene3D" id="2.60.120.260">
    <property type="entry name" value="Galactose-binding domain-like"/>
    <property type="match status" value="1"/>
</dbReference>
<keyword evidence="15" id="KW-1185">Reference proteome</keyword>
<dbReference type="SUPFAM" id="SSF49785">
    <property type="entry name" value="Galactose-binding domain-like"/>
    <property type="match status" value="1"/>
</dbReference>
<evidence type="ECO:0000256" key="6">
    <source>
        <dbReference type="ARBA" id="ARBA00022840"/>
    </source>
</evidence>
<keyword evidence="5" id="KW-0547">Nucleotide-binding</keyword>
<dbReference type="GO" id="GO:0005886">
    <property type="term" value="C:plasma membrane"/>
    <property type="evidence" value="ECO:0007669"/>
    <property type="project" value="UniProtKB-SubCell"/>
</dbReference>
<feature type="compositionally biased region" description="Pro residues" evidence="11">
    <location>
        <begin position="647"/>
        <end position="666"/>
    </location>
</feature>
<feature type="transmembrane region" description="Helical" evidence="12">
    <location>
        <begin position="474"/>
        <end position="498"/>
    </location>
</feature>
<dbReference type="InterPro" id="IPR000421">
    <property type="entry name" value="FA58C"/>
</dbReference>
<evidence type="ECO:0000256" key="7">
    <source>
        <dbReference type="ARBA" id="ARBA00022989"/>
    </source>
</evidence>
<proteinExistence type="predicted"/>
<keyword evidence="2" id="KW-1003">Cell membrane</keyword>
<dbReference type="InterPro" id="IPR008979">
    <property type="entry name" value="Galactose-bd-like_sf"/>
</dbReference>
<evidence type="ECO:0000256" key="12">
    <source>
        <dbReference type="SAM" id="Phobius"/>
    </source>
</evidence>
<keyword evidence="6" id="KW-0067">ATP-binding</keyword>
<keyword evidence="7 12" id="KW-1133">Transmembrane helix</keyword>
<dbReference type="InterPro" id="IPR048525">
    <property type="entry name" value="DDR1-2_DS-like"/>
</dbReference>
<dbReference type="Gene3D" id="2.60.120.1190">
    <property type="match status" value="1"/>
</dbReference>
<organism evidence="14 15">
    <name type="scientific">Hymenolepis diminuta</name>
    <name type="common">Rat tapeworm</name>
    <dbReference type="NCBI Taxonomy" id="6216"/>
    <lineage>
        <taxon>Eukaryota</taxon>
        <taxon>Metazoa</taxon>
        <taxon>Spiralia</taxon>
        <taxon>Lophotrochozoa</taxon>
        <taxon>Platyhelminthes</taxon>
        <taxon>Cestoda</taxon>
        <taxon>Eucestoda</taxon>
        <taxon>Cyclophyllidea</taxon>
        <taxon>Hymenolepididae</taxon>
        <taxon>Hymenolepis</taxon>
    </lineage>
</organism>